<sequence>MAKKPTIEPSNIAMLLALLDAGIDHNYHLAENEDVVIQNLHSLAVPGTPIAVVRRTYMEGRNTLLAQAANTARAMLSAKDIKIEGILMPNDVGAAELLEQASKLLQKKIEEQKAAQELAQAQEAATKPVV</sequence>
<evidence type="ECO:0000313" key="2">
    <source>
        <dbReference type="EMBL" id="UOT58018.1"/>
    </source>
</evidence>
<evidence type="ECO:0000256" key="1">
    <source>
        <dbReference type="SAM" id="Coils"/>
    </source>
</evidence>
<dbReference type="RefSeq" id="YP_010656727.1">
    <property type="nucleotide sequence ID" value="NC_070840.1"/>
</dbReference>
<protein>
    <submittedName>
        <fullName evidence="2">Uncharacterized protein</fullName>
    </submittedName>
</protein>
<dbReference type="KEGG" id="vg:77932625"/>
<name>A0AAE9H2N8_9CAUD</name>
<feature type="coiled-coil region" evidence="1">
    <location>
        <begin position="94"/>
        <end position="125"/>
    </location>
</feature>
<reference evidence="2" key="1">
    <citation type="submission" date="2022-02" db="EMBL/GenBank/DDBJ databases">
        <title>The Aeromonas hydrophila phage ZPAH14.</title>
        <authorList>
            <person name="Li J."/>
        </authorList>
    </citation>
    <scope>NUCLEOTIDE SEQUENCE</scope>
</reference>
<organism evidence="2 3">
    <name type="scientific">Aeromonas phage ZPAH14</name>
    <dbReference type="NCBI Taxonomy" id="2924887"/>
    <lineage>
        <taxon>Viruses</taxon>
        <taxon>Duplodnaviria</taxon>
        <taxon>Heunggongvirae</taxon>
        <taxon>Uroviricota</taxon>
        <taxon>Caudoviricetes</taxon>
        <taxon>Chaseviridae</taxon>
        <taxon>Nefertitivirinae</taxon>
        <taxon>Shantouvirus</taxon>
        <taxon>Shantouvirus ZPAH14</taxon>
    </lineage>
</organism>
<accession>A0AAE9H2N8</accession>
<dbReference type="EMBL" id="OM810291">
    <property type="protein sequence ID" value="UOT58018.1"/>
    <property type="molecule type" value="Genomic_DNA"/>
</dbReference>
<evidence type="ECO:0000313" key="3">
    <source>
        <dbReference type="Proteomes" id="UP000830307"/>
    </source>
</evidence>
<keyword evidence="1" id="KW-0175">Coiled coil</keyword>
<keyword evidence="3" id="KW-1185">Reference proteome</keyword>
<proteinExistence type="predicted"/>
<dbReference type="GeneID" id="77932625"/>
<dbReference type="Proteomes" id="UP000830307">
    <property type="component" value="Segment"/>
</dbReference>